<dbReference type="PANTHER" id="PTHR20963">
    <property type="entry name" value="MULTIPLE INOSITOL POLYPHOSPHATE PHOSPHATASE-RELATED"/>
    <property type="match status" value="1"/>
</dbReference>
<dbReference type="AlphaFoldDB" id="A0A1G4MLA1"/>
<evidence type="ECO:0000256" key="8">
    <source>
        <dbReference type="SAM" id="SignalP"/>
    </source>
</evidence>
<feature type="chain" id="PRO_5009237397" description="acid phosphatase" evidence="8">
    <location>
        <begin position="25"/>
        <end position="473"/>
    </location>
</feature>
<evidence type="ECO:0000256" key="5">
    <source>
        <dbReference type="ARBA" id="ARBA00023180"/>
    </source>
</evidence>
<dbReference type="InterPro" id="IPR000560">
    <property type="entry name" value="His_Pase_clade-2"/>
</dbReference>
<evidence type="ECO:0000313" key="9">
    <source>
        <dbReference type="EMBL" id="SCW04629.1"/>
    </source>
</evidence>
<keyword evidence="10" id="KW-1185">Reference proteome</keyword>
<feature type="disulfide bond" evidence="7">
    <location>
        <begin position="414"/>
        <end position="422"/>
    </location>
</feature>
<gene>
    <name evidence="9" type="ORF">LAFE_0H17766G</name>
</gene>
<proteinExistence type="inferred from homology"/>
<dbReference type="OMA" id="TGEMDAK"/>
<dbReference type="PIRSF" id="PIRSF000894">
    <property type="entry name" value="Acid_phosphatase"/>
    <property type="match status" value="1"/>
</dbReference>
<keyword evidence="7" id="KW-1015">Disulfide bond</keyword>
<keyword evidence="4" id="KW-0378">Hydrolase</keyword>
<evidence type="ECO:0000313" key="10">
    <source>
        <dbReference type="Proteomes" id="UP000190831"/>
    </source>
</evidence>
<evidence type="ECO:0000256" key="4">
    <source>
        <dbReference type="ARBA" id="ARBA00022801"/>
    </source>
</evidence>
<evidence type="ECO:0000256" key="3">
    <source>
        <dbReference type="ARBA" id="ARBA00012646"/>
    </source>
</evidence>
<dbReference type="Gene3D" id="3.40.50.1240">
    <property type="entry name" value="Phosphoglycerate mutase-like"/>
    <property type="match status" value="1"/>
</dbReference>
<feature type="disulfide bond" evidence="7">
    <location>
        <begin position="221"/>
        <end position="444"/>
    </location>
</feature>
<dbReference type="FunFam" id="3.40.50.1240:FF:000021">
    <property type="entry name" value="Acid phosphatase"/>
    <property type="match status" value="1"/>
</dbReference>
<dbReference type="EC" id="3.1.3.2" evidence="3"/>
<reference evidence="9 10" key="1">
    <citation type="submission" date="2016-03" db="EMBL/GenBank/DDBJ databases">
        <authorList>
            <person name="Devillers H."/>
        </authorList>
    </citation>
    <scope>NUCLEOTIDE SEQUENCE [LARGE SCALE GENOMIC DNA]</scope>
    <source>
        <strain evidence="9">CBS 6772</strain>
    </source>
</reference>
<dbReference type="STRING" id="4955.A0A1G4MLA1"/>
<dbReference type="CDD" id="cd07061">
    <property type="entry name" value="HP_HAP_like"/>
    <property type="match status" value="1"/>
</dbReference>
<dbReference type="PANTHER" id="PTHR20963:SF18">
    <property type="entry name" value="ACID PHOSPHATASE PHO11-RELATED"/>
    <property type="match status" value="1"/>
</dbReference>
<comment type="similarity">
    <text evidence="2">Belongs to the histidine acid phosphatase family.</text>
</comment>
<dbReference type="Pfam" id="PF00328">
    <property type="entry name" value="His_Phos_2"/>
    <property type="match status" value="1"/>
</dbReference>
<dbReference type="EMBL" id="LT598491">
    <property type="protein sequence ID" value="SCW04629.1"/>
    <property type="molecule type" value="Genomic_DNA"/>
</dbReference>
<dbReference type="InterPro" id="IPR029033">
    <property type="entry name" value="His_PPase_superfam"/>
</dbReference>
<dbReference type="PROSITE" id="PS00616">
    <property type="entry name" value="HIS_ACID_PHOSPHAT_1"/>
    <property type="match status" value="1"/>
</dbReference>
<evidence type="ECO:0000256" key="6">
    <source>
        <dbReference type="PIRSR" id="PIRSR000894-1"/>
    </source>
</evidence>
<comment type="catalytic activity">
    <reaction evidence="1">
        <text>a phosphate monoester + H2O = an alcohol + phosphate</text>
        <dbReference type="Rhea" id="RHEA:15017"/>
        <dbReference type="ChEBI" id="CHEBI:15377"/>
        <dbReference type="ChEBI" id="CHEBI:30879"/>
        <dbReference type="ChEBI" id="CHEBI:43474"/>
        <dbReference type="ChEBI" id="CHEBI:67140"/>
        <dbReference type="EC" id="3.1.3.2"/>
    </reaction>
</comment>
<keyword evidence="5" id="KW-0325">Glycoprotein</keyword>
<dbReference type="InterPro" id="IPR016274">
    <property type="entry name" value="Histidine_acid_Pase_euk"/>
</dbReference>
<evidence type="ECO:0000256" key="7">
    <source>
        <dbReference type="PIRSR" id="PIRSR000894-2"/>
    </source>
</evidence>
<dbReference type="GO" id="GO:0003993">
    <property type="term" value="F:acid phosphatase activity"/>
    <property type="evidence" value="ECO:0007669"/>
    <property type="project" value="UniProtKB-EC"/>
</dbReference>
<dbReference type="OrthoDB" id="6509975at2759"/>
<protein>
    <recommendedName>
        <fullName evidence="3">acid phosphatase</fullName>
        <ecNumber evidence="3">3.1.3.2</ecNumber>
    </recommendedName>
</protein>
<feature type="disulfide bond" evidence="7">
    <location>
        <begin position="269"/>
        <end position="282"/>
    </location>
</feature>
<dbReference type="GO" id="GO:0009277">
    <property type="term" value="C:fungal-type cell wall"/>
    <property type="evidence" value="ECO:0007669"/>
    <property type="project" value="TreeGrafter"/>
</dbReference>
<sequence length="473" mass="54090">MSQDKKKTLSRLLTSSLLLHGLEAFAIPVKKSFDIDKIGTQESIFPFLAGAGPYFSYPENYGIPIEPPNKCELKQIQLIARHGERYPTTSKGAKLLSLWKSLQQYPKSFNGSLSFLNDYQFFIENEDVLEMETTIDNSVNAINPYTGEMDAKKHAREFLSLYEDLLDEKKEFAVFAASSERVHDTAQFFIDSLGSRYNVSLQTISEEPSSGANTLSAGYSCPAWDEDQYSNITEKYSTQYLIDIASRLNFENKGLNITANQANMLFTWCAYELNARGYSDMCNIFTREELIHYSYQDDLTSYYQDGPGYPLIRAVGSNLFNASVKLLQESEHLDQRVWLSFTHDTDILNYLTTVGLFDNGKKLDPSYVPFRDLIFHKSWIIPQGARVYTQKFQCENNTYVRYVVNDAVIPIESCSDGPGFSCEANNFYQYAEETMANMNFFQACNTSSVSNITDLTFYWDWKMTNYNATLLKE</sequence>
<feature type="active site" description="Nucleophile" evidence="6">
    <location>
        <position position="82"/>
    </location>
</feature>
<accession>A0A1G4MLA1</accession>
<evidence type="ECO:0000256" key="1">
    <source>
        <dbReference type="ARBA" id="ARBA00000032"/>
    </source>
</evidence>
<dbReference type="PROSITE" id="PS00778">
    <property type="entry name" value="HIS_ACID_PHOSPHAT_2"/>
    <property type="match status" value="1"/>
</dbReference>
<evidence type="ECO:0000256" key="2">
    <source>
        <dbReference type="ARBA" id="ARBA00005375"/>
    </source>
</evidence>
<keyword evidence="8" id="KW-0732">Signal</keyword>
<dbReference type="Proteomes" id="UP000190831">
    <property type="component" value="Chromosome H"/>
</dbReference>
<feature type="signal peptide" evidence="8">
    <location>
        <begin position="1"/>
        <end position="24"/>
    </location>
</feature>
<feature type="disulfide bond" evidence="7">
    <location>
        <begin position="71"/>
        <end position="394"/>
    </location>
</feature>
<organism evidence="9 10">
    <name type="scientific">Lachancea fermentati</name>
    <name type="common">Zygosaccharomyces fermentati</name>
    <dbReference type="NCBI Taxonomy" id="4955"/>
    <lineage>
        <taxon>Eukaryota</taxon>
        <taxon>Fungi</taxon>
        <taxon>Dikarya</taxon>
        <taxon>Ascomycota</taxon>
        <taxon>Saccharomycotina</taxon>
        <taxon>Saccharomycetes</taxon>
        <taxon>Saccharomycetales</taxon>
        <taxon>Saccharomycetaceae</taxon>
        <taxon>Lachancea</taxon>
    </lineage>
</organism>
<dbReference type="SUPFAM" id="SSF53254">
    <property type="entry name" value="Phosphoglycerate mutase-like"/>
    <property type="match status" value="1"/>
</dbReference>
<name>A0A1G4MLA1_LACFM</name>
<dbReference type="InterPro" id="IPR033379">
    <property type="entry name" value="Acid_Pase_AS"/>
</dbReference>
<feature type="active site" description="Proton donor" evidence="6">
    <location>
        <position position="344"/>
    </location>
</feature>